<comment type="caution">
    <text evidence="14">The sequence shown here is derived from an EMBL/GenBank/DDBJ whole genome shotgun (WGS) entry which is preliminary data.</text>
</comment>
<evidence type="ECO:0000256" key="8">
    <source>
        <dbReference type="ARBA" id="ARBA00066346"/>
    </source>
</evidence>
<organism evidence="14 15">
    <name type="scientific">Methanorbis rubei</name>
    <dbReference type="NCBI Taxonomy" id="3028300"/>
    <lineage>
        <taxon>Archaea</taxon>
        <taxon>Methanobacteriati</taxon>
        <taxon>Methanobacteriota</taxon>
        <taxon>Stenosarchaea group</taxon>
        <taxon>Methanomicrobia</taxon>
        <taxon>Methanomicrobiales</taxon>
        <taxon>Methanocorpusculaceae</taxon>
        <taxon>Methanorbis</taxon>
    </lineage>
</organism>
<proteinExistence type="inferred from homology"/>
<evidence type="ECO:0000256" key="5">
    <source>
        <dbReference type="ARBA" id="ARBA00052109"/>
    </source>
</evidence>
<dbReference type="Proteomes" id="UP001283212">
    <property type="component" value="Unassembled WGS sequence"/>
</dbReference>
<dbReference type="InterPro" id="IPR043009">
    <property type="entry name" value="LOR/SDH_bifunc_enz_cons_dom_sf"/>
</dbReference>
<dbReference type="CDD" id="cd12144">
    <property type="entry name" value="SDH_N_domain"/>
    <property type="match status" value="1"/>
</dbReference>
<comment type="function">
    <text evidence="6">Catalyzes the conversion of ornithine to proline, with the release of ammonia.</text>
</comment>
<dbReference type="NCBIfam" id="TIGR00300">
    <property type="entry name" value="TIGR00300 family protein"/>
    <property type="match status" value="1"/>
</dbReference>
<gene>
    <name evidence="14" type="ORF">McpCs1_15700</name>
</gene>
<evidence type="ECO:0000313" key="14">
    <source>
        <dbReference type="EMBL" id="MDV0444174.1"/>
    </source>
</evidence>
<dbReference type="EMBL" id="JAWDKB010000006">
    <property type="protein sequence ID" value="MDV0444174.1"/>
    <property type="molecule type" value="Genomic_DNA"/>
</dbReference>
<evidence type="ECO:0000256" key="9">
    <source>
        <dbReference type="ARBA" id="ARBA00072993"/>
    </source>
</evidence>
<evidence type="ECO:0000256" key="4">
    <source>
        <dbReference type="ARBA" id="ARBA00023239"/>
    </source>
</evidence>
<evidence type="ECO:0000256" key="3">
    <source>
        <dbReference type="ARBA" id="ARBA00023027"/>
    </source>
</evidence>
<keyword evidence="4" id="KW-0456">Lyase</keyword>
<dbReference type="AlphaFoldDB" id="A0AAE4MGW3"/>
<dbReference type="InterPro" id="IPR005239">
    <property type="entry name" value="ArgZ/ArgE-like"/>
</dbReference>
<keyword evidence="2" id="KW-0547">Nucleotide-binding</keyword>
<evidence type="ECO:0000259" key="11">
    <source>
        <dbReference type="Pfam" id="PF04455"/>
    </source>
</evidence>
<evidence type="ECO:0000259" key="13">
    <source>
        <dbReference type="Pfam" id="PF21571"/>
    </source>
</evidence>
<dbReference type="Pfam" id="PF04455">
    <property type="entry name" value="Saccharop_dh_N"/>
    <property type="match status" value="1"/>
</dbReference>
<sequence>MRETLINRNRGMCGDPYAACLLTSAAHHSLYFLPRATQKQYCILPSAEIFISSRDSYIYMKFSREIELRGHIVDSGILAKVMDCVVEYNGDFETEEFSLGRQKTDPSYARMQISAKTPEELTQIISELRRLGVLVSGEEEVTLQNVIKAKVAPEGFYSTTNHPTYIHHEGEWIAVANMKMDALISVDTKMKTASCVVQGKLLPGDNVVVGEEGVRVDFPERPREIGVFEFMGGEVSSERPSKTMIRQIAKELLQIKQSGKKVALVGGPAIIHTGASEAVSAMIREGYIDVLFAGNAIAAHDLEYSIFGTSLGMDLRTGELVSGGHRHHLYAINKIMDAGSIYAAVKTGIVTSGIMYECIKNNVPFVLAGSIRDDGPLPDVIQNVIDAQDAMRKHIPELGMVLMVATLLHSIAVGNLLPSHVKTICVDINPASVTKLMDRGTSQAIGMVSDAGTFMPLLLEELRVLSSS</sequence>
<feature type="domain" description="LOR/SDH bifunctional enzyme conserved" evidence="11">
    <location>
        <begin position="63"/>
        <end position="162"/>
    </location>
</feature>
<protein>
    <recommendedName>
        <fullName evidence="9">Ornithine cyclodeaminase</fullName>
        <ecNumber evidence="8">4.3.1.12</ecNumber>
    </recommendedName>
    <alternativeName>
        <fullName evidence="10">Archaeal ornithine cyclodeaminase</fullName>
    </alternativeName>
</protein>
<dbReference type="EC" id="4.3.1.12" evidence="8"/>
<evidence type="ECO:0000256" key="6">
    <source>
        <dbReference type="ARBA" id="ARBA00056756"/>
    </source>
</evidence>
<feature type="domain" description="Arginine dihydrolase ArgZ/ArgE-like C-terminal first subdomain" evidence="13">
    <location>
        <begin position="163"/>
        <end position="245"/>
    </location>
</feature>
<comment type="similarity">
    <text evidence="7">Belongs to the AgrE/ArgZ ornithine cyclodeaminase family.</text>
</comment>
<accession>A0AAE4MGW3</accession>
<dbReference type="Gene3D" id="3.40.50.10690">
    <property type="entry name" value="putative lor/sdh protein like domains"/>
    <property type="match status" value="1"/>
</dbReference>
<reference evidence="14 15" key="1">
    <citation type="submission" date="2023-06" db="EMBL/GenBank/DDBJ databases">
        <title>Genome sequence of Methancorpusculaceae sp. Cs1.</title>
        <authorList>
            <person name="Protasov E."/>
            <person name="Platt K."/>
            <person name="Poehlein A."/>
            <person name="Daniel R."/>
            <person name="Brune A."/>
        </authorList>
    </citation>
    <scope>NUCLEOTIDE SEQUENCE [LARGE SCALE GENOMIC DNA]</scope>
    <source>
        <strain evidence="14 15">Cs1</strain>
    </source>
</reference>
<evidence type="ECO:0000256" key="10">
    <source>
        <dbReference type="ARBA" id="ARBA00081581"/>
    </source>
</evidence>
<dbReference type="InterPro" id="IPR048964">
    <property type="entry name" value="ArgZ/ArgE-like_C_1st"/>
</dbReference>
<dbReference type="Pfam" id="PF21570">
    <property type="entry name" value="ArgZ-like_C_2nd"/>
    <property type="match status" value="1"/>
</dbReference>
<evidence type="ECO:0000313" key="15">
    <source>
        <dbReference type="Proteomes" id="UP001283212"/>
    </source>
</evidence>
<evidence type="ECO:0000256" key="2">
    <source>
        <dbReference type="ARBA" id="ARBA00022741"/>
    </source>
</evidence>
<dbReference type="Pfam" id="PF21571">
    <property type="entry name" value="ArgZ-like_C_1st"/>
    <property type="match status" value="1"/>
</dbReference>
<dbReference type="InterPro" id="IPR048963">
    <property type="entry name" value="ArgZ/ArgE-like_C_2nd"/>
</dbReference>
<comment type="cofactor">
    <cofactor evidence="1">
        <name>NAD(+)</name>
        <dbReference type="ChEBI" id="CHEBI:57540"/>
    </cofactor>
</comment>
<evidence type="ECO:0000256" key="7">
    <source>
        <dbReference type="ARBA" id="ARBA00061348"/>
    </source>
</evidence>
<keyword evidence="3" id="KW-0520">NAD</keyword>
<evidence type="ECO:0000256" key="1">
    <source>
        <dbReference type="ARBA" id="ARBA00001911"/>
    </source>
</evidence>
<feature type="domain" description="Arginine dihydrolase ArgZ/ArgE-like C-terminal second subdomain" evidence="12">
    <location>
        <begin position="246"/>
        <end position="458"/>
    </location>
</feature>
<dbReference type="InterPro" id="IPR007545">
    <property type="entry name" value="LOR/SDH_bifunc_enz_cons_dom"/>
</dbReference>
<keyword evidence="15" id="KW-1185">Reference proteome</keyword>
<dbReference type="Gene3D" id="3.30.70.2690">
    <property type="entry name" value="LOR/SDH bifunctional enzyme, conserved domain"/>
    <property type="match status" value="1"/>
</dbReference>
<comment type="catalytic activity">
    <reaction evidence="5">
        <text>L-ornithine = L-proline + NH4(+)</text>
        <dbReference type="Rhea" id="RHEA:24368"/>
        <dbReference type="ChEBI" id="CHEBI:28938"/>
        <dbReference type="ChEBI" id="CHEBI:46911"/>
        <dbReference type="ChEBI" id="CHEBI:60039"/>
        <dbReference type="EC" id="4.3.1.12"/>
    </reaction>
</comment>
<dbReference type="GO" id="GO:0008473">
    <property type="term" value="F:ornithine cyclodeaminase activity"/>
    <property type="evidence" value="ECO:0007669"/>
    <property type="project" value="UniProtKB-EC"/>
</dbReference>
<name>A0AAE4MGW3_9EURY</name>
<dbReference type="GO" id="GO:0000166">
    <property type="term" value="F:nucleotide binding"/>
    <property type="evidence" value="ECO:0007669"/>
    <property type="project" value="UniProtKB-KW"/>
</dbReference>
<evidence type="ECO:0000259" key="12">
    <source>
        <dbReference type="Pfam" id="PF21570"/>
    </source>
</evidence>